<accession>A0A7W6F0B5</accession>
<dbReference type="EMBL" id="JACIDA010000002">
    <property type="protein sequence ID" value="MBB3872815.1"/>
    <property type="molecule type" value="Genomic_DNA"/>
</dbReference>
<dbReference type="InterPro" id="IPR046232">
    <property type="entry name" value="DUF6265"/>
</dbReference>
<reference evidence="2 3" key="1">
    <citation type="submission" date="2020-08" db="EMBL/GenBank/DDBJ databases">
        <title>Genomic Encyclopedia of Type Strains, Phase IV (KMG-IV): sequencing the most valuable type-strain genomes for metagenomic binning, comparative biology and taxonomic classification.</title>
        <authorList>
            <person name="Goeker M."/>
        </authorList>
    </citation>
    <scope>NUCLEOTIDE SEQUENCE [LARGE SCALE GENOMIC DNA]</scope>
    <source>
        <strain evidence="2 3">DSM 14878</strain>
    </source>
</reference>
<evidence type="ECO:0000313" key="3">
    <source>
        <dbReference type="Proteomes" id="UP000532936"/>
    </source>
</evidence>
<evidence type="ECO:0000313" key="2">
    <source>
        <dbReference type="EMBL" id="MBB3872815.1"/>
    </source>
</evidence>
<name>A0A7W6F0B5_9CAUL</name>
<protein>
    <recommendedName>
        <fullName evidence="1">DUF6265 domain-containing protein</fullName>
    </recommendedName>
</protein>
<dbReference type="Proteomes" id="UP000532936">
    <property type="component" value="Unassembled WGS sequence"/>
</dbReference>
<gene>
    <name evidence="2" type="ORF">GGR11_002368</name>
</gene>
<dbReference type="RefSeq" id="WP_183197198.1">
    <property type="nucleotide sequence ID" value="NZ_JACIDA010000002.1"/>
</dbReference>
<organism evidence="2 3">
    <name type="scientific">Brevundimonas mediterranea</name>
    <dbReference type="NCBI Taxonomy" id="74329"/>
    <lineage>
        <taxon>Bacteria</taxon>
        <taxon>Pseudomonadati</taxon>
        <taxon>Pseudomonadota</taxon>
        <taxon>Alphaproteobacteria</taxon>
        <taxon>Caulobacterales</taxon>
        <taxon>Caulobacteraceae</taxon>
        <taxon>Brevundimonas</taxon>
    </lineage>
</organism>
<evidence type="ECO:0000259" key="1">
    <source>
        <dbReference type="Pfam" id="PF19780"/>
    </source>
</evidence>
<dbReference type="Pfam" id="PF19780">
    <property type="entry name" value="DUF6265"/>
    <property type="match status" value="1"/>
</dbReference>
<sequence>MLTALMMTAALQADLRPDLEWMSGAWRVCDPGREVSETWTTPRLSLMTGMTVTVLGDRVGFEHSRIAPTGPAPDAPLAYFAQPDGLPVTVFPVVASGANRVVFEQAADDDFPKRIVYERDGDTLYARIEGDAGGETKTVEWRFHKTELNSRCPT</sequence>
<proteinExistence type="predicted"/>
<dbReference type="AlphaFoldDB" id="A0A7W6F0B5"/>
<feature type="domain" description="DUF6265" evidence="1">
    <location>
        <begin position="20"/>
        <end position="129"/>
    </location>
</feature>
<comment type="caution">
    <text evidence="2">The sequence shown here is derived from an EMBL/GenBank/DDBJ whole genome shotgun (WGS) entry which is preliminary data.</text>
</comment>